<dbReference type="Pfam" id="PF00300">
    <property type="entry name" value="His_Phos_1"/>
    <property type="match status" value="1"/>
</dbReference>
<dbReference type="PANTHER" id="PTHR48100:SF44">
    <property type="entry name" value="PHOSPHATASE C1620.13-RELATED"/>
    <property type="match status" value="1"/>
</dbReference>
<accession>A0A402A225</accession>
<feature type="active site" description="Tele-phosphohistidine intermediate" evidence="1">
    <location>
        <position position="14"/>
    </location>
</feature>
<proteinExistence type="predicted"/>
<gene>
    <name evidence="3" type="primary">gpm</name>
    <name evidence="3" type="ORF">KTT_29580</name>
</gene>
<dbReference type="AlphaFoldDB" id="A0A402A225"/>
<feature type="active site" description="Proton donor/acceptor" evidence="1">
    <location>
        <position position="89"/>
    </location>
</feature>
<reference evidence="4" key="1">
    <citation type="submission" date="2018-12" db="EMBL/GenBank/DDBJ databases">
        <title>Tengunoibacter tsumagoiensis gen. nov., sp. nov., Dictyobacter kobayashii sp. nov., D. alpinus sp. nov., and D. joshuensis sp. nov. and description of Dictyobacteraceae fam. nov. within the order Ktedonobacterales isolated from Tengu-no-mugimeshi.</title>
        <authorList>
            <person name="Wang C.M."/>
            <person name="Zheng Y."/>
            <person name="Sakai Y."/>
            <person name="Toyoda A."/>
            <person name="Minakuchi Y."/>
            <person name="Abe K."/>
            <person name="Yokota A."/>
            <person name="Yabe S."/>
        </authorList>
    </citation>
    <scope>NUCLEOTIDE SEQUENCE [LARGE SCALE GENOMIC DNA]</scope>
    <source>
        <strain evidence="4">Uno3</strain>
    </source>
</reference>
<dbReference type="InterPro" id="IPR001345">
    <property type="entry name" value="PG/BPGM_mutase_AS"/>
</dbReference>
<comment type="caution">
    <text evidence="3">The sequence shown here is derived from an EMBL/GenBank/DDBJ whole genome shotgun (WGS) entry which is preliminary data.</text>
</comment>
<sequence length="236" mass="26383">MNTVHTNTIYLVRHGENPANLTHEFSYKAVDYSLTPKGRLQAQQTAAYFSQQPTINAIYASPLKRARETAEAIGDALQLPVTIIEEFREINIGDLEGKEPSHENWEYHNKIVQQWFNGHKEIAFVGGENYYTLLARLKAGLLEATRNRNGQRIIIVGHGGIFTRTMPDLCPTMDIEELIRVDNYNCAVTEIELTTSGEKVEGIMKRWASCAHLHGEAAAVVTGLAPFGSVEESQLQ</sequence>
<evidence type="ECO:0000313" key="3">
    <source>
        <dbReference type="EMBL" id="GCE13099.1"/>
    </source>
</evidence>
<dbReference type="PROSITE" id="PS00175">
    <property type="entry name" value="PG_MUTASE"/>
    <property type="match status" value="1"/>
</dbReference>
<dbReference type="GO" id="GO:0016791">
    <property type="term" value="F:phosphatase activity"/>
    <property type="evidence" value="ECO:0007669"/>
    <property type="project" value="TreeGrafter"/>
</dbReference>
<organism evidence="3 4">
    <name type="scientific">Tengunoibacter tsumagoiensis</name>
    <dbReference type="NCBI Taxonomy" id="2014871"/>
    <lineage>
        <taxon>Bacteria</taxon>
        <taxon>Bacillati</taxon>
        <taxon>Chloroflexota</taxon>
        <taxon>Ktedonobacteria</taxon>
        <taxon>Ktedonobacterales</taxon>
        <taxon>Dictyobacteraceae</taxon>
        <taxon>Tengunoibacter</taxon>
    </lineage>
</organism>
<feature type="binding site" evidence="2">
    <location>
        <begin position="13"/>
        <end position="20"/>
    </location>
    <ligand>
        <name>substrate</name>
    </ligand>
</feature>
<dbReference type="RefSeq" id="WP_126580659.1">
    <property type="nucleotide sequence ID" value="NZ_BIFR01000001.1"/>
</dbReference>
<evidence type="ECO:0000256" key="2">
    <source>
        <dbReference type="PIRSR" id="PIRSR613078-2"/>
    </source>
</evidence>
<dbReference type="Proteomes" id="UP000287352">
    <property type="component" value="Unassembled WGS sequence"/>
</dbReference>
<dbReference type="CDD" id="cd07067">
    <property type="entry name" value="HP_PGM_like"/>
    <property type="match status" value="1"/>
</dbReference>
<keyword evidence="4" id="KW-1185">Reference proteome</keyword>
<dbReference type="EMBL" id="BIFR01000001">
    <property type="protein sequence ID" value="GCE13099.1"/>
    <property type="molecule type" value="Genomic_DNA"/>
</dbReference>
<dbReference type="SMART" id="SM00855">
    <property type="entry name" value="PGAM"/>
    <property type="match status" value="1"/>
</dbReference>
<dbReference type="OrthoDB" id="9781415at2"/>
<dbReference type="InterPro" id="IPR029033">
    <property type="entry name" value="His_PPase_superfam"/>
</dbReference>
<evidence type="ECO:0000256" key="1">
    <source>
        <dbReference type="PIRSR" id="PIRSR613078-1"/>
    </source>
</evidence>
<evidence type="ECO:0000313" key="4">
    <source>
        <dbReference type="Proteomes" id="UP000287352"/>
    </source>
</evidence>
<dbReference type="InterPro" id="IPR050275">
    <property type="entry name" value="PGM_Phosphatase"/>
</dbReference>
<protein>
    <submittedName>
        <fullName evidence="3">Phosphoglycerate mutase</fullName>
    </submittedName>
</protein>
<name>A0A402A225_9CHLR</name>
<dbReference type="Gene3D" id="3.40.50.1240">
    <property type="entry name" value="Phosphoglycerate mutase-like"/>
    <property type="match status" value="1"/>
</dbReference>
<dbReference type="SUPFAM" id="SSF53254">
    <property type="entry name" value="Phosphoglycerate mutase-like"/>
    <property type="match status" value="1"/>
</dbReference>
<dbReference type="GO" id="GO:0005829">
    <property type="term" value="C:cytosol"/>
    <property type="evidence" value="ECO:0007669"/>
    <property type="project" value="TreeGrafter"/>
</dbReference>
<dbReference type="InterPro" id="IPR013078">
    <property type="entry name" value="His_Pase_superF_clade-1"/>
</dbReference>
<feature type="binding site" evidence="2">
    <location>
        <position position="65"/>
    </location>
    <ligand>
        <name>substrate</name>
    </ligand>
</feature>
<dbReference type="PANTHER" id="PTHR48100">
    <property type="entry name" value="BROAD-SPECIFICITY PHOSPHATASE YOR283W-RELATED"/>
    <property type="match status" value="1"/>
</dbReference>